<dbReference type="InterPro" id="IPR050452">
    <property type="entry name" value="Metacaspase"/>
</dbReference>
<feature type="domain" description="Peptidase C14 caspase" evidence="2">
    <location>
        <begin position="141"/>
        <end position="396"/>
    </location>
</feature>
<dbReference type="GO" id="GO:0005737">
    <property type="term" value="C:cytoplasm"/>
    <property type="evidence" value="ECO:0007669"/>
    <property type="project" value="TreeGrafter"/>
</dbReference>
<dbReference type="InterPro" id="IPR011600">
    <property type="entry name" value="Pept_C14_caspase"/>
</dbReference>
<reference evidence="4" key="1">
    <citation type="journal article" date="2017" name="Nat. Ecol. Evol.">
        <title>Genome expansion and lineage-specific genetic innovations in the forest pathogenic fungi Armillaria.</title>
        <authorList>
            <person name="Sipos G."/>
            <person name="Prasanna A.N."/>
            <person name="Walter M.C."/>
            <person name="O'Connor E."/>
            <person name="Balint B."/>
            <person name="Krizsan K."/>
            <person name="Kiss B."/>
            <person name="Hess J."/>
            <person name="Varga T."/>
            <person name="Slot J."/>
            <person name="Riley R."/>
            <person name="Boka B."/>
            <person name="Rigling D."/>
            <person name="Barry K."/>
            <person name="Lee J."/>
            <person name="Mihaltcheva S."/>
            <person name="LaButti K."/>
            <person name="Lipzen A."/>
            <person name="Waldron R."/>
            <person name="Moloney N.M."/>
            <person name="Sperisen C."/>
            <person name="Kredics L."/>
            <person name="Vagvoelgyi C."/>
            <person name="Patrignani A."/>
            <person name="Fitzpatrick D."/>
            <person name="Nagy I."/>
            <person name="Doyle S."/>
            <person name="Anderson J.B."/>
            <person name="Grigoriev I.V."/>
            <person name="Gueldener U."/>
            <person name="Muensterkoetter M."/>
            <person name="Nagy L.G."/>
        </authorList>
    </citation>
    <scope>NUCLEOTIDE SEQUENCE [LARGE SCALE GENOMIC DNA]</scope>
    <source>
        <strain evidence="4">C18/9</strain>
    </source>
</reference>
<organism evidence="3 4">
    <name type="scientific">Armillaria ostoyae</name>
    <name type="common">Armillaria root rot fungus</name>
    <dbReference type="NCBI Taxonomy" id="47428"/>
    <lineage>
        <taxon>Eukaryota</taxon>
        <taxon>Fungi</taxon>
        <taxon>Dikarya</taxon>
        <taxon>Basidiomycota</taxon>
        <taxon>Agaricomycotina</taxon>
        <taxon>Agaricomycetes</taxon>
        <taxon>Agaricomycetidae</taxon>
        <taxon>Agaricales</taxon>
        <taxon>Marasmiineae</taxon>
        <taxon>Physalacriaceae</taxon>
        <taxon>Armillaria</taxon>
    </lineage>
</organism>
<protein>
    <recommendedName>
        <fullName evidence="2">Peptidase C14 caspase domain-containing protein</fullName>
    </recommendedName>
</protein>
<evidence type="ECO:0000256" key="1">
    <source>
        <dbReference type="ARBA" id="ARBA00009005"/>
    </source>
</evidence>
<comment type="similarity">
    <text evidence="1">Belongs to the peptidase C14B family.</text>
</comment>
<evidence type="ECO:0000259" key="2">
    <source>
        <dbReference type="Pfam" id="PF00656"/>
    </source>
</evidence>
<accession>A0A284SA39</accession>
<keyword evidence="4" id="KW-1185">Reference proteome</keyword>
<dbReference type="OrthoDB" id="10255174at2759"/>
<sequence>MSMSWEHVLLPLCVTPLVFGVLFTSLLSRIPNFCRWRRLWKHTKSSLEDLEASIREPEKFELDLAEQNGMCRKYFDSDTLRLKIKQKVSSNPHFLMFLKKLNMLYRLCKDRSRALKGVSVNPIQRHLPPGPPFAVDASQFWVVLIGIDMYPESPLQGCMSDALLMEQYFTGDLGVPQNCVQLLLGSREHTSRDDPLYPSRAHIIQALLGIITDPDVEYGDNIIIYFAGHGSCYQCPEFDGDESGEPGYVEALCPIDRDTPDENDKPIPDISDHEFNTILTQIFRVKGHRITVILDCCHSASVSQDLPEPGARVTPETRRATLEDMLLARESYLKRYAGYRSILSKDWYPDMDSHVALAACKEYEFAKEKKVQGKGGVVEYIGIFTHSLVRVLRSGYLSKETTYADLPSGLDECCHQTPVVSGRQKHARIWYQAQTSVRGRLTL</sequence>
<dbReference type="Proteomes" id="UP000219338">
    <property type="component" value="Unassembled WGS sequence"/>
</dbReference>
<dbReference type="Gene3D" id="3.40.50.1460">
    <property type="match status" value="1"/>
</dbReference>
<proteinExistence type="inferred from homology"/>
<dbReference type="AlphaFoldDB" id="A0A284SA39"/>
<dbReference type="GO" id="GO:0006508">
    <property type="term" value="P:proteolysis"/>
    <property type="evidence" value="ECO:0007669"/>
    <property type="project" value="InterPro"/>
</dbReference>
<dbReference type="PANTHER" id="PTHR48104:SF30">
    <property type="entry name" value="METACASPASE-1"/>
    <property type="match status" value="1"/>
</dbReference>
<dbReference type="PANTHER" id="PTHR48104">
    <property type="entry name" value="METACASPASE-4"/>
    <property type="match status" value="1"/>
</dbReference>
<dbReference type="STRING" id="47428.A0A284SA39"/>
<evidence type="ECO:0000313" key="3">
    <source>
        <dbReference type="EMBL" id="SJL17887.1"/>
    </source>
</evidence>
<dbReference type="Pfam" id="PF00656">
    <property type="entry name" value="Peptidase_C14"/>
    <property type="match status" value="1"/>
</dbReference>
<dbReference type="GO" id="GO:0004197">
    <property type="term" value="F:cysteine-type endopeptidase activity"/>
    <property type="evidence" value="ECO:0007669"/>
    <property type="project" value="InterPro"/>
</dbReference>
<name>A0A284SA39_ARMOS</name>
<dbReference type="EMBL" id="FUEG01000050">
    <property type="protein sequence ID" value="SJL17887.1"/>
    <property type="molecule type" value="Genomic_DNA"/>
</dbReference>
<gene>
    <name evidence="3" type="ORF">ARMOST_21454</name>
</gene>
<evidence type="ECO:0000313" key="4">
    <source>
        <dbReference type="Proteomes" id="UP000219338"/>
    </source>
</evidence>